<reference evidence="2" key="2">
    <citation type="submission" date="2007-04" db="EMBL/GenBank/DDBJ databases">
        <title>Draft genome sequence of Bacteroides ovatus (ATCC 8483).</title>
        <authorList>
            <person name="Sudarsanam P."/>
            <person name="Ley R."/>
            <person name="Guruge J."/>
            <person name="Turnbaugh P.J."/>
            <person name="Mahowald M."/>
            <person name="Liep D."/>
            <person name="Gordon J."/>
        </authorList>
    </citation>
    <scope>NUCLEOTIDE SEQUENCE [LARGE SCALE GENOMIC DNA]</scope>
    <source>
        <strain evidence="2">ATCC 8483 / DSM 1896 / JCM 5824 / BCRC 10623 / CCUG 4943 / NCTC 11153</strain>
    </source>
</reference>
<comment type="caution">
    <text evidence="1">The sequence shown here is derived from an EMBL/GenBank/DDBJ whole genome shotgun (WGS) entry which is preliminary data.</text>
</comment>
<evidence type="ECO:0000313" key="2">
    <source>
        <dbReference type="Proteomes" id="UP000005475"/>
    </source>
</evidence>
<proteinExistence type="predicted"/>
<dbReference type="EMBL" id="AAXF02000042">
    <property type="protein sequence ID" value="EDO13001.1"/>
    <property type="molecule type" value="Genomic_DNA"/>
</dbReference>
<evidence type="ECO:0000313" key="1">
    <source>
        <dbReference type="EMBL" id="EDO13001.1"/>
    </source>
</evidence>
<sequence>MIKHFGKNRSYELPEIKTDTIENKHLLSSFGNKCFSI</sequence>
<organism evidence="1 2">
    <name type="scientific">Bacteroides ovatus (strain ATCC 8483 / DSM 1896 / JCM 5824 / BCRC 10623 / CCUG 4943 / NCTC 11153)</name>
    <dbReference type="NCBI Taxonomy" id="411476"/>
    <lineage>
        <taxon>Bacteria</taxon>
        <taxon>Pseudomonadati</taxon>
        <taxon>Bacteroidota</taxon>
        <taxon>Bacteroidia</taxon>
        <taxon>Bacteroidales</taxon>
        <taxon>Bacteroidaceae</taxon>
        <taxon>Bacteroides</taxon>
    </lineage>
</organism>
<protein>
    <submittedName>
        <fullName evidence="1">Uncharacterized protein</fullName>
    </submittedName>
</protein>
<gene>
    <name evidence="1" type="ORF">BACOVA_01241</name>
</gene>
<dbReference type="AlphaFoldDB" id="A0AAN3AAN9"/>
<accession>A0AAN3AAN9</accession>
<dbReference type="Proteomes" id="UP000005475">
    <property type="component" value="Unassembled WGS sequence"/>
</dbReference>
<reference evidence="1 2" key="1">
    <citation type="submission" date="2007-03" db="EMBL/GenBank/DDBJ databases">
        <authorList>
            <person name="Fulton L."/>
            <person name="Clifton S."/>
            <person name="Fulton B."/>
            <person name="Xu J."/>
            <person name="Minx P."/>
            <person name="Pepin K.H."/>
            <person name="Johnson M."/>
            <person name="Thiruvilangam P."/>
            <person name="Bhonagiri V."/>
            <person name="Nash W.E."/>
            <person name="Mardis E.R."/>
            <person name="Wilson R.K."/>
        </authorList>
    </citation>
    <scope>NUCLEOTIDE SEQUENCE [LARGE SCALE GENOMIC DNA]</scope>
    <source>
        <strain evidence="2">ATCC 8483 / DSM 1896 / JCM 5824 / BCRC 10623 / CCUG 4943 / NCTC 11153</strain>
    </source>
</reference>
<name>A0AAN3AAN9_BACO1</name>